<dbReference type="InterPro" id="IPR021482">
    <property type="entry name" value="DUF3135"/>
</dbReference>
<dbReference type="RefSeq" id="WP_226765920.1">
    <property type="nucleotide sequence ID" value="NZ_BAAAEO010000001.1"/>
</dbReference>
<name>A0ABN1D8R5_9GAMM</name>
<keyword evidence="2" id="KW-1185">Reference proteome</keyword>
<dbReference type="Proteomes" id="UP001501169">
    <property type="component" value="Unassembled WGS sequence"/>
</dbReference>
<dbReference type="Pfam" id="PF11333">
    <property type="entry name" value="DUF3135"/>
    <property type="match status" value="1"/>
</dbReference>
<dbReference type="EMBL" id="BAAAEO010000001">
    <property type="protein sequence ID" value="GAA0537373.1"/>
    <property type="molecule type" value="Genomic_DNA"/>
</dbReference>
<organism evidence="1 2">
    <name type="scientific">Rheinheimera aquimaris</name>
    <dbReference type="NCBI Taxonomy" id="412437"/>
    <lineage>
        <taxon>Bacteria</taxon>
        <taxon>Pseudomonadati</taxon>
        <taxon>Pseudomonadota</taxon>
        <taxon>Gammaproteobacteria</taxon>
        <taxon>Chromatiales</taxon>
        <taxon>Chromatiaceae</taxon>
        <taxon>Rheinheimera</taxon>
    </lineage>
</organism>
<evidence type="ECO:0008006" key="3">
    <source>
        <dbReference type="Google" id="ProtNLM"/>
    </source>
</evidence>
<accession>A0ABN1D8R5</accession>
<evidence type="ECO:0000313" key="2">
    <source>
        <dbReference type="Proteomes" id="UP001501169"/>
    </source>
</evidence>
<gene>
    <name evidence="1" type="ORF">GCM10009098_01020</name>
</gene>
<comment type="caution">
    <text evidence="1">The sequence shown here is derived from an EMBL/GenBank/DDBJ whole genome shotgun (WGS) entry which is preliminary data.</text>
</comment>
<sequence>MLAVEEYFDDFEALVRLCQQEPEKVEQLRQLLIAKQDNTGNKLAFLQYQFTVEQRLNLIASPEEKQLFIQQQLARNVDRLKQCVLQLQASCDTIDKLAKS</sequence>
<evidence type="ECO:0000313" key="1">
    <source>
        <dbReference type="EMBL" id="GAA0537373.1"/>
    </source>
</evidence>
<protein>
    <recommendedName>
        <fullName evidence="3">DUF3135 domain-containing protein</fullName>
    </recommendedName>
</protein>
<proteinExistence type="predicted"/>
<reference evidence="1 2" key="1">
    <citation type="journal article" date="2019" name="Int. J. Syst. Evol. Microbiol.">
        <title>The Global Catalogue of Microorganisms (GCM) 10K type strain sequencing project: providing services to taxonomists for standard genome sequencing and annotation.</title>
        <authorList>
            <consortium name="The Broad Institute Genomics Platform"/>
            <consortium name="The Broad Institute Genome Sequencing Center for Infectious Disease"/>
            <person name="Wu L."/>
            <person name="Ma J."/>
        </authorList>
    </citation>
    <scope>NUCLEOTIDE SEQUENCE [LARGE SCALE GENOMIC DNA]</scope>
    <source>
        <strain evidence="1 2">JCM 14331</strain>
    </source>
</reference>